<dbReference type="Pfam" id="PF00226">
    <property type="entry name" value="DnaJ"/>
    <property type="match status" value="1"/>
</dbReference>
<dbReference type="InterPro" id="IPR036869">
    <property type="entry name" value="J_dom_sf"/>
</dbReference>
<dbReference type="InterPro" id="IPR001623">
    <property type="entry name" value="DnaJ_domain"/>
</dbReference>
<dbReference type="FunFam" id="1.10.287.110:FF:000046">
    <property type="entry name" value="dnaJ homolog subfamily C member 21"/>
    <property type="match status" value="1"/>
</dbReference>
<dbReference type="SMART" id="SM00271">
    <property type="entry name" value="DnaJ"/>
    <property type="match status" value="1"/>
</dbReference>
<dbReference type="InterPro" id="IPR003604">
    <property type="entry name" value="Matrin/U1-like-C_Znf_C2H2"/>
</dbReference>
<gene>
    <name evidence="8" type="ORF">INT47_005069</name>
</gene>
<feature type="compositionally biased region" description="Basic residues" evidence="5">
    <location>
        <begin position="384"/>
        <end position="395"/>
    </location>
</feature>
<dbReference type="PANTHER" id="PTHR44029">
    <property type="entry name" value="DNAJ HOMOLOG SUBFAMILY C MEMBER 21"/>
    <property type="match status" value="1"/>
</dbReference>
<feature type="region of interest" description="Disordered" evidence="5">
    <location>
        <begin position="421"/>
        <end position="487"/>
    </location>
</feature>
<reference evidence="8" key="1">
    <citation type="submission" date="2020-12" db="EMBL/GenBank/DDBJ databases">
        <title>Metabolic potential, ecology and presence of endohyphal bacteria is reflected in genomic diversity of Mucoromycotina.</title>
        <authorList>
            <person name="Muszewska A."/>
            <person name="Okrasinska A."/>
            <person name="Steczkiewicz K."/>
            <person name="Drgas O."/>
            <person name="Orlowska M."/>
            <person name="Perlinska-Lenart U."/>
            <person name="Aleksandrzak-Piekarczyk T."/>
            <person name="Szatraj K."/>
            <person name="Zielenkiewicz U."/>
            <person name="Pilsyk S."/>
            <person name="Malc E."/>
            <person name="Mieczkowski P."/>
            <person name="Kruszewska J.S."/>
            <person name="Biernat P."/>
            <person name="Pawlowska J."/>
        </authorList>
    </citation>
    <scope>NUCLEOTIDE SEQUENCE</scope>
    <source>
        <strain evidence="8">WA0000017839</strain>
    </source>
</reference>
<dbReference type="SUPFAM" id="SSF57667">
    <property type="entry name" value="beta-beta-alpha zinc fingers"/>
    <property type="match status" value="1"/>
</dbReference>
<feature type="domain" description="J" evidence="6">
    <location>
        <begin position="4"/>
        <end position="70"/>
    </location>
</feature>
<accession>A0A8H7UVQ6</accession>
<keyword evidence="9" id="KW-1185">Reference proteome</keyword>
<dbReference type="InterPro" id="IPR054076">
    <property type="entry name" value="ZUO1-like_ZHD"/>
</dbReference>
<keyword evidence="3" id="KW-0862">Zinc</keyword>
<sequence>MRICYYDLLGVERQATALDIKKAYRKQALIWHPDKNGDRIGEATERFSLIQEAYEVLSDDQERSWYDGHRDSILRGDDSKNQRDSSAGTNAEDLMRYFSVSEFKGYEDTPKGFYNVYRNLFQKLANEEEEAYRNNPPEDEDERHSATSYPLFGNASTPYADAEGYLGYGAYVKDFYGAWSNFTSYKSFIWMDKWRLSDAPSRLVRRAMEKENKKARETGRKEYQDTVRNLAEYVRKRDPRVKAYLVEEQKRKEGVAADLKARVQREKQELQAKAADYQTPEWAKVEQEEVFTDEEDDKEEEVMDEFYCVVCDKAYRSEKQFTTHESSKRHLENVEILRQEMLADEENFGMENTSEEIDPGIPIELEQVSDQIDDLDLEEVVSSKKNKKKNKKKAAPRWGYDEDDVPEDLDDMDALAAALEEERTRRRRKGGKPSPSVVVTEETTTKDPVADTIVESEAVPVEKESAKTKREKRKEKKKLKEENELTENDCNVCGEKFETRNMLFSHIKDTGHALAISEPQQGKGKKGSKRR</sequence>
<dbReference type="PROSITE" id="PS00636">
    <property type="entry name" value="DNAJ_1"/>
    <property type="match status" value="1"/>
</dbReference>
<keyword evidence="1" id="KW-0479">Metal-binding</keyword>
<dbReference type="EMBL" id="JAEPRD010000287">
    <property type="protein sequence ID" value="KAG2192504.1"/>
    <property type="molecule type" value="Genomic_DNA"/>
</dbReference>
<dbReference type="PANTHER" id="PTHR44029:SF1">
    <property type="entry name" value="DNAJ HOMOLOG SUBFAMILY C MEMBER 21"/>
    <property type="match status" value="1"/>
</dbReference>
<name>A0A8H7UVQ6_9FUNG</name>
<dbReference type="AlphaFoldDB" id="A0A8H7UVQ6"/>
<protein>
    <submittedName>
        <fullName evidence="8">Uncharacterized protein</fullName>
    </submittedName>
</protein>
<dbReference type="Gene3D" id="1.10.287.110">
    <property type="entry name" value="DnaJ domain"/>
    <property type="match status" value="1"/>
</dbReference>
<dbReference type="InterPro" id="IPR036236">
    <property type="entry name" value="Znf_C2H2_sf"/>
</dbReference>
<comment type="caution">
    <text evidence="8">The sequence shown here is derived from an EMBL/GenBank/DDBJ whole genome shotgun (WGS) entry which is preliminary data.</text>
</comment>
<organism evidence="8 9">
    <name type="scientific">Mucor saturninus</name>
    <dbReference type="NCBI Taxonomy" id="64648"/>
    <lineage>
        <taxon>Eukaryota</taxon>
        <taxon>Fungi</taxon>
        <taxon>Fungi incertae sedis</taxon>
        <taxon>Mucoromycota</taxon>
        <taxon>Mucoromycotina</taxon>
        <taxon>Mucoromycetes</taxon>
        <taxon>Mucorales</taxon>
        <taxon>Mucorineae</taxon>
        <taxon>Mucoraceae</taxon>
        <taxon>Mucor</taxon>
    </lineage>
</organism>
<dbReference type="OrthoDB" id="5894at2759"/>
<dbReference type="SUPFAM" id="SSF46565">
    <property type="entry name" value="Chaperone J-domain"/>
    <property type="match status" value="1"/>
</dbReference>
<evidence type="ECO:0000256" key="1">
    <source>
        <dbReference type="ARBA" id="ARBA00022723"/>
    </source>
</evidence>
<dbReference type="GO" id="GO:0003676">
    <property type="term" value="F:nucleic acid binding"/>
    <property type="evidence" value="ECO:0007669"/>
    <property type="project" value="InterPro"/>
</dbReference>
<dbReference type="PROSITE" id="PS50076">
    <property type="entry name" value="DNAJ_2"/>
    <property type="match status" value="1"/>
</dbReference>
<dbReference type="Proteomes" id="UP000603453">
    <property type="component" value="Unassembled WGS sequence"/>
</dbReference>
<evidence type="ECO:0000256" key="2">
    <source>
        <dbReference type="ARBA" id="ARBA00022771"/>
    </source>
</evidence>
<dbReference type="Pfam" id="PF12171">
    <property type="entry name" value="zf-C2H2_jaz"/>
    <property type="match status" value="1"/>
</dbReference>
<dbReference type="CDD" id="cd06257">
    <property type="entry name" value="DnaJ"/>
    <property type="match status" value="1"/>
</dbReference>
<evidence type="ECO:0000259" key="7">
    <source>
        <dbReference type="PROSITE" id="PS50157"/>
    </source>
</evidence>
<dbReference type="Gene3D" id="3.30.160.60">
    <property type="entry name" value="Classic Zinc Finger"/>
    <property type="match status" value="1"/>
</dbReference>
<evidence type="ECO:0000256" key="5">
    <source>
        <dbReference type="SAM" id="MobiDB-lite"/>
    </source>
</evidence>
<evidence type="ECO:0000313" key="9">
    <source>
        <dbReference type="Proteomes" id="UP000603453"/>
    </source>
</evidence>
<proteinExistence type="predicted"/>
<evidence type="ECO:0000313" key="8">
    <source>
        <dbReference type="EMBL" id="KAG2192504.1"/>
    </source>
</evidence>
<keyword evidence="2 4" id="KW-0863">Zinc-finger</keyword>
<evidence type="ECO:0000259" key="6">
    <source>
        <dbReference type="PROSITE" id="PS50076"/>
    </source>
</evidence>
<dbReference type="PROSITE" id="PS50157">
    <property type="entry name" value="ZINC_FINGER_C2H2_2"/>
    <property type="match status" value="1"/>
</dbReference>
<dbReference type="GO" id="GO:0005737">
    <property type="term" value="C:cytoplasm"/>
    <property type="evidence" value="ECO:0007669"/>
    <property type="project" value="TreeGrafter"/>
</dbReference>
<evidence type="ECO:0000256" key="4">
    <source>
        <dbReference type="PROSITE-ProRule" id="PRU00042"/>
    </source>
</evidence>
<feature type="region of interest" description="Disordered" evidence="5">
    <location>
        <begin position="382"/>
        <end position="407"/>
    </location>
</feature>
<evidence type="ECO:0000256" key="3">
    <source>
        <dbReference type="ARBA" id="ARBA00022833"/>
    </source>
</evidence>
<dbReference type="InterPro" id="IPR013087">
    <property type="entry name" value="Znf_C2H2_type"/>
</dbReference>
<dbReference type="InterPro" id="IPR018253">
    <property type="entry name" value="DnaJ_domain_CS"/>
</dbReference>
<dbReference type="SMART" id="SM00355">
    <property type="entry name" value="ZnF_C2H2"/>
    <property type="match status" value="2"/>
</dbReference>
<feature type="domain" description="C2H2-type" evidence="7">
    <location>
        <begin position="488"/>
        <end position="513"/>
    </location>
</feature>
<dbReference type="PROSITE" id="PS00028">
    <property type="entry name" value="ZINC_FINGER_C2H2_1"/>
    <property type="match status" value="2"/>
</dbReference>
<dbReference type="PRINTS" id="PR00625">
    <property type="entry name" value="JDOMAIN"/>
</dbReference>
<dbReference type="GO" id="GO:0008270">
    <property type="term" value="F:zinc ion binding"/>
    <property type="evidence" value="ECO:0007669"/>
    <property type="project" value="UniProtKB-KW"/>
</dbReference>
<dbReference type="Pfam" id="PF21884">
    <property type="entry name" value="ZUO1-like_ZHD"/>
    <property type="match status" value="1"/>
</dbReference>
<dbReference type="SMART" id="SM00451">
    <property type="entry name" value="ZnF_U1"/>
    <property type="match status" value="1"/>
</dbReference>
<dbReference type="InterPro" id="IPR051964">
    <property type="entry name" value="Chaperone_stress_response"/>
</dbReference>
<dbReference type="InterPro" id="IPR022755">
    <property type="entry name" value="Znf_C2H2_jaz"/>
</dbReference>